<name>A0A371EC18_MUCPR</name>
<evidence type="ECO:0000313" key="2">
    <source>
        <dbReference type="EMBL" id="RDX63580.1"/>
    </source>
</evidence>
<dbReference type="PANTHER" id="PTHR11439">
    <property type="entry name" value="GAG-POL-RELATED RETROTRANSPOSON"/>
    <property type="match status" value="1"/>
</dbReference>
<sequence>MIVFPSYFTSYIKVSKEQLINVANGDHVPIIGSSYIQLQSSLSLINVLHVPKLANNLYPSNKKGFKCYHSPSRQIFISMDVTFHETQLFFVSPPLQEESYLEVESVIESLPFPAQDVIESLPIPIQDVIESLPFPIQDGQVNIPENLIEDVTDDMPIALSKGKQSCVKYPNSQFDQLRIKDPLLDIQLGGKKENVVARSNAEAEFRAMIHNIYEGLWMKIILDDLKVKYEGPIKLFYDNNSTISISYNPVQHDRTKHIEIDKHFIKEKLNSGLVVTAHVPTTLQVAYIFIKGLPTTRFQEHNVKLRMIDIHLPTLGGVLEISH</sequence>
<dbReference type="Pfam" id="PF25597">
    <property type="entry name" value="SH3_retrovirus"/>
    <property type="match status" value="1"/>
</dbReference>
<dbReference type="EMBL" id="QJKJ01014821">
    <property type="protein sequence ID" value="RDX63580.1"/>
    <property type="molecule type" value="Genomic_DNA"/>
</dbReference>
<dbReference type="AlphaFoldDB" id="A0A371EC18"/>
<dbReference type="InterPro" id="IPR057670">
    <property type="entry name" value="SH3_retrovirus"/>
</dbReference>
<dbReference type="STRING" id="157652.A0A371EC18"/>
<proteinExistence type="predicted"/>
<reference evidence="2" key="1">
    <citation type="submission" date="2018-05" db="EMBL/GenBank/DDBJ databases">
        <title>Draft genome of Mucuna pruriens seed.</title>
        <authorList>
            <person name="Nnadi N.E."/>
            <person name="Vos R."/>
            <person name="Hasami M.H."/>
            <person name="Devisetty U.K."/>
            <person name="Aguiy J.C."/>
        </authorList>
    </citation>
    <scope>NUCLEOTIDE SEQUENCE [LARGE SCALE GENOMIC DNA]</scope>
    <source>
        <strain evidence="2">JCA_2017</strain>
    </source>
</reference>
<organism evidence="2 3">
    <name type="scientific">Mucuna pruriens</name>
    <name type="common">Velvet bean</name>
    <name type="synonym">Dolichos pruriens</name>
    <dbReference type="NCBI Taxonomy" id="157652"/>
    <lineage>
        <taxon>Eukaryota</taxon>
        <taxon>Viridiplantae</taxon>
        <taxon>Streptophyta</taxon>
        <taxon>Embryophyta</taxon>
        <taxon>Tracheophyta</taxon>
        <taxon>Spermatophyta</taxon>
        <taxon>Magnoliopsida</taxon>
        <taxon>eudicotyledons</taxon>
        <taxon>Gunneridae</taxon>
        <taxon>Pentapetalae</taxon>
        <taxon>rosids</taxon>
        <taxon>fabids</taxon>
        <taxon>Fabales</taxon>
        <taxon>Fabaceae</taxon>
        <taxon>Papilionoideae</taxon>
        <taxon>50 kb inversion clade</taxon>
        <taxon>NPAAA clade</taxon>
        <taxon>indigoferoid/millettioid clade</taxon>
        <taxon>Phaseoleae</taxon>
        <taxon>Mucuna</taxon>
    </lineage>
</organism>
<feature type="non-terminal residue" evidence="2">
    <location>
        <position position="1"/>
    </location>
</feature>
<gene>
    <name evidence="2" type="primary">GIP</name>
    <name evidence="2" type="ORF">CR513_57974</name>
</gene>
<evidence type="ECO:0000259" key="1">
    <source>
        <dbReference type="Pfam" id="PF25597"/>
    </source>
</evidence>
<feature type="domain" description="Retroviral polymerase SH3-like" evidence="1">
    <location>
        <begin position="58"/>
        <end position="93"/>
    </location>
</feature>
<keyword evidence="3" id="KW-1185">Reference proteome</keyword>
<accession>A0A371EC18</accession>
<protein>
    <submittedName>
        <fullName evidence="2">Copia protein</fullName>
    </submittedName>
</protein>
<evidence type="ECO:0000313" key="3">
    <source>
        <dbReference type="Proteomes" id="UP000257109"/>
    </source>
</evidence>
<dbReference type="OrthoDB" id="414945at2759"/>
<dbReference type="CDD" id="cd09272">
    <property type="entry name" value="RNase_HI_RT_Ty1"/>
    <property type="match status" value="1"/>
</dbReference>
<comment type="caution">
    <text evidence="2">The sequence shown here is derived from an EMBL/GenBank/DDBJ whole genome shotgun (WGS) entry which is preliminary data.</text>
</comment>
<dbReference type="Proteomes" id="UP000257109">
    <property type="component" value="Unassembled WGS sequence"/>
</dbReference>
<dbReference type="PANTHER" id="PTHR11439:SF440">
    <property type="entry name" value="INTEGRASE CATALYTIC DOMAIN-CONTAINING PROTEIN"/>
    <property type="match status" value="1"/>
</dbReference>